<dbReference type="RefSeq" id="WP_059067962.1">
    <property type="nucleotide sequence ID" value="NZ_JAOQJX010000009.1"/>
</dbReference>
<sequence length="273" mass="30805">MRCNTIAIKTKKSSQAELHTYILDNYEEIDASRKRPMIVICPGGGYRMTSDREAEAVAIQYTAMGYHACVLKYSVKPAEFPQALCELAWSMAYLREHAQEYGIDKDKMIVLGFSAGGHLAASLGVFWNKEWLEDAAGIDREQMRPNGMILSYPVILYGPEGHAESFENLLGTHYTKEKADSLSLEKQVSADTPPTFLWHTYDDETVPVENTLFFAEALQRAGIPMEVHIFPHGPHGLSLANEETQVKETGFGIQKHCQDWLKLSEAWMKELEK</sequence>
<keyword evidence="4" id="KW-1185">Reference proteome</keyword>
<reference evidence="3 4" key="1">
    <citation type="journal article" date="2021" name="ISME Commun">
        <title>Automated analysis of genomic sequences facilitates high-throughput and comprehensive description of bacteria.</title>
        <authorList>
            <person name="Hitch T.C.A."/>
        </authorList>
    </citation>
    <scope>NUCLEOTIDE SEQUENCE [LARGE SCALE GENOMIC DNA]</scope>
    <source>
        <strain evidence="3 4">H2_18</strain>
    </source>
</reference>
<dbReference type="PANTHER" id="PTHR48081">
    <property type="entry name" value="AB HYDROLASE SUPERFAMILY PROTEIN C4A8.06C"/>
    <property type="match status" value="1"/>
</dbReference>
<accession>A0ABT2TBT5</accession>
<proteinExistence type="predicted"/>
<organism evidence="3 4">
    <name type="scientific">Faecalicatena acetigenes</name>
    <dbReference type="NCBI Taxonomy" id="2981790"/>
    <lineage>
        <taxon>Bacteria</taxon>
        <taxon>Bacillati</taxon>
        <taxon>Bacillota</taxon>
        <taxon>Clostridia</taxon>
        <taxon>Lachnospirales</taxon>
        <taxon>Lachnospiraceae</taxon>
        <taxon>Faecalicatena</taxon>
    </lineage>
</organism>
<dbReference type="SUPFAM" id="SSF53474">
    <property type="entry name" value="alpha/beta-Hydrolases"/>
    <property type="match status" value="1"/>
</dbReference>
<evidence type="ECO:0000313" key="4">
    <source>
        <dbReference type="Proteomes" id="UP001652394"/>
    </source>
</evidence>
<comment type="caution">
    <text evidence="3">The sequence shown here is derived from an EMBL/GenBank/DDBJ whole genome shotgun (WGS) entry which is preliminary data.</text>
</comment>
<dbReference type="PANTHER" id="PTHR48081:SF6">
    <property type="entry name" value="PEPTIDASE S9 PROLYL OLIGOPEPTIDASE CATALYTIC DOMAIN-CONTAINING PROTEIN"/>
    <property type="match status" value="1"/>
</dbReference>
<evidence type="ECO:0000259" key="2">
    <source>
        <dbReference type="Pfam" id="PF20434"/>
    </source>
</evidence>
<protein>
    <submittedName>
        <fullName evidence="3">Alpha/beta hydrolase</fullName>
    </submittedName>
</protein>
<dbReference type="InterPro" id="IPR050300">
    <property type="entry name" value="GDXG_lipolytic_enzyme"/>
</dbReference>
<dbReference type="Proteomes" id="UP001652394">
    <property type="component" value="Unassembled WGS sequence"/>
</dbReference>
<gene>
    <name evidence="3" type="ORF">OCV51_07280</name>
</gene>
<dbReference type="EMBL" id="JAOQJX010000009">
    <property type="protein sequence ID" value="MCU6747456.1"/>
    <property type="molecule type" value="Genomic_DNA"/>
</dbReference>
<feature type="domain" description="BD-FAE-like" evidence="2">
    <location>
        <begin position="23"/>
        <end position="218"/>
    </location>
</feature>
<dbReference type="Gene3D" id="3.40.50.1820">
    <property type="entry name" value="alpha/beta hydrolase"/>
    <property type="match status" value="1"/>
</dbReference>
<dbReference type="InterPro" id="IPR049492">
    <property type="entry name" value="BD-FAE-like_dom"/>
</dbReference>
<evidence type="ECO:0000256" key="1">
    <source>
        <dbReference type="ARBA" id="ARBA00022801"/>
    </source>
</evidence>
<dbReference type="InterPro" id="IPR029058">
    <property type="entry name" value="AB_hydrolase_fold"/>
</dbReference>
<dbReference type="GO" id="GO:0016787">
    <property type="term" value="F:hydrolase activity"/>
    <property type="evidence" value="ECO:0007669"/>
    <property type="project" value="UniProtKB-KW"/>
</dbReference>
<dbReference type="Pfam" id="PF20434">
    <property type="entry name" value="BD-FAE"/>
    <property type="match status" value="1"/>
</dbReference>
<keyword evidence="1 3" id="KW-0378">Hydrolase</keyword>
<name>A0ABT2TBT5_9FIRM</name>
<evidence type="ECO:0000313" key="3">
    <source>
        <dbReference type="EMBL" id="MCU6747456.1"/>
    </source>
</evidence>